<dbReference type="EMBL" id="FNFD01000034">
    <property type="protein sequence ID" value="SDL88456.1"/>
    <property type="molecule type" value="Genomic_DNA"/>
</dbReference>
<sequence>MAYAQGTFTLPANIRFGATAFANSSGMQVVNVLVDGNSVAQFQGQSTGNEVIGSQVLSSGSGKVQVTVSVNGQQSSLVSAQVVLANKLNVIVLGSEDGTDNDYNDSVVILNWPLG</sequence>
<dbReference type="InterPro" id="IPR010907">
    <property type="entry name" value="Ca-mediated_lectin"/>
</dbReference>
<protein>
    <submittedName>
        <fullName evidence="2">Fucose-binding lectin II (PA-IIL)</fullName>
    </submittedName>
</protein>
<dbReference type="SUPFAM" id="SSF82026">
    <property type="entry name" value="Calcium-mediated lectin"/>
    <property type="match status" value="1"/>
</dbReference>
<dbReference type="Proteomes" id="UP000198706">
    <property type="component" value="Unassembled WGS sequence"/>
</dbReference>
<gene>
    <name evidence="2" type="ORF">SAMN05216186_1348</name>
</gene>
<reference evidence="2 3" key="1">
    <citation type="submission" date="2016-10" db="EMBL/GenBank/DDBJ databases">
        <authorList>
            <person name="de Groot N.N."/>
        </authorList>
    </citation>
    <scope>NUCLEOTIDE SEQUENCE [LARGE SCALE GENOMIC DNA]</scope>
    <source>
        <strain evidence="2 3">JCM 21544</strain>
    </source>
</reference>
<feature type="domain" description="Calcium-mediated lectin" evidence="1">
    <location>
        <begin position="8"/>
        <end position="114"/>
    </location>
</feature>
<dbReference type="Pfam" id="PF07472">
    <property type="entry name" value="PA-IIL"/>
    <property type="match status" value="1"/>
</dbReference>
<dbReference type="AlphaFoldDB" id="A0A1G9NPD9"/>
<dbReference type="InterPro" id="IPR036684">
    <property type="entry name" value="Ca_lectin_sf"/>
</dbReference>
<dbReference type="GO" id="GO:0030246">
    <property type="term" value="F:carbohydrate binding"/>
    <property type="evidence" value="ECO:0007669"/>
    <property type="project" value="UniProtKB-KW"/>
</dbReference>
<evidence type="ECO:0000313" key="2">
    <source>
        <dbReference type="EMBL" id="SDL88456.1"/>
    </source>
</evidence>
<dbReference type="STRING" id="137658.SAMN05216186_1348"/>
<evidence type="ECO:0000313" key="3">
    <source>
        <dbReference type="Proteomes" id="UP000198706"/>
    </source>
</evidence>
<name>A0A1G9NPD9_9PSED</name>
<keyword evidence="3" id="KW-1185">Reference proteome</keyword>
<dbReference type="RefSeq" id="WP_084339704.1">
    <property type="nucleotide sequence ID" value="NZ_CBKZNZ010000033.1"/>
</dbReference>
<proteinExistence type="predicted"/>
<keyword evidence="2" id="KW-0430">Lectin</keyword>
<dbReference type="Gene3D" id="2.60.120.400">
    <property type="entry name" value="Calcium-mediated lectin"/>
    <property type="match status" value="1"/>
</dbReference>
<evidence type="ECO:0000259" key="1">
    <source>
        <dbReference type="Pfam" id="PF07472"/>
    </source>
</evidence>
<accession>A0A1G9NPD9</accession>
<organism evidence="2 3">
    <name type="scientific">Pseudomonas indica</name>
    <dbReference type="NCBI Taxonomy" id="137658"/>
    <lineage>
        <taxon>Bacteria</taxon>
        <taxon>Pseudomonadati</taxon>
        <taxon>Pseudomonadota</taxon>
        <taxon>Gammaproteobacteria</taxon>
        <taxon>Pseudomonadales</taxon>
        <taxon>Pseudomonadaceae</taxon>
        <taxon>Pseudomonas</taxon>
    </lineage>
</organism>